<dbReference type="InterPro" id="IPR029787">
    <property type="entry name" value="Nucleotide_cyclase"/>
</dbReference>
<dbReference type="InterPro" id="IPR001633">
    <property type="entry name" value="EAL_dom"/>
</dbReference>
<feature type="transmembrane region" description="Helical" evidence="1">
    <location>
        <begin position="60"/>
        <end position="81"/>
    </location>
</feature>
<reference evidence="5 6" key="1">
    <citation type="submission" date="2017-06" db="EMBL/GenBank/DDBJ databases">
        <title>Complete genome sequence of Idiomarina piscisalsi strain 10PY1A isolated from soil of Soudi Arabia.</title>
        <authorList>
            <person name="Kim M.-C."/>
            <person name="Jung B.K."/>
            <person name="Budiyanto F."/>
            <person name="Nzila A."/>
            <person name="Shin J.-H."/>
        </authorList>
    </citation>
    <scope>NUCLEOTIDE SEQUENCE [LARGE SCALE GENOMIC DNA]</scope>
    <source>
        <strain evidence="5 6">10PY1A</strain>
    </source>
</reference>
<feature type="transmembrane region" description="Helical" evidence="1">
    <location>
        <begin position="21"/>
        <end position="40"/>
    </location>
</feature>
<dbReference type="InterPro" id="IPR035965">
    <property type="entry name" value="PAS-like_dom_sf"/>
</dbReference>
<dbReference type="PANTHER" id="PTHR44757:SF2">
    <property type="entry name" value="BIOFILM ARCHITECTURE MAINTENANCE PROTEIN MBAA"/>
    <property type="match status" value="1"/>
</dbReference>
<dbReference type="NCBIfam" id="TIGR00229">
    <property type="entry name" value="sensory_box"/>
    <property type="match status" value="1"/>
</dbReference>
<evidence type="ECO:0000259" key="2">
    <source>
        <dbReference type="PROSITE" id="PS50112"/>
    </source>
</evidence>
<evidence type="ECO:0000256" key="1">
    <source>
        <dbReference type="SAM" id="Phobius"/>
    </source>
</evidence>
<evidence type="ECO:0000259" key="4">
    <source>
        <dbReference type="PROSITE" id="PS50887"/>
    </source>
</evidence>
<keyword evidence="6" id="KW-1185">Reference proteome</keyword>
<dbReference type="PROSITE" id="PS50887">
    <property type="entry name" value="GGDEF"/>
    <property type="match status" value="1"/>
</dbReference>
<dbReference type="Pfam" id="PF00990">
    <property type="entry name" value="GGDEF"/>
    <property type="match status" value="1"/>
</dbReference>
<feature type="domain" description="GGDEF" evidence="4">
    <location>
        <begin position="358"/>
        <end position="493"/>
    </location>
</feature>
<dbReference type="CDD" id="cd01949">
    <property type="entry name" value="GGDEF"/>
    <property type="match status" value="1"/>
</dbReference>
<dbReference type="Pfam" id="PF00563">
    <property type="entry name" value="EAL"/>
    <property type="match status" value="1"/>
</dbReference>
<dbReference type="Proteomes" id="UP000197717">
    <property type="component" value="Chromosome"/>
</dbReference>
<proteinExistence type="predicted"/>
<dbReference type="SUPFAM" id="SSF55785">
    <property type="entry name" value="PYP-like sensor domain (PAS domain)"/>
    <property type="match status" value="1"/>
</dbReference>
<dbReference type="PANTHER" id="PTHR44757">
    <property type="entry name" value="DIGUANYLATE CYCLASE DGCP"/>
    <property type="match status" value="1"/>
</dbReference>
<dbReference type="CDD" id="cd01948">
    <property type="entry name" value="EAL"/>
    <property type="match status" value="1"/>
</dbReference>
<keyword evidence="1" id="KW-0812">Transmembrane</keyword>
<dbReference type="EMBL" id="CP022133">
    <property type="protein sequence ID" value="ASG65053.1"/>
    <property type="molecule type" value="Genomic_DNA"/>
</dbReference>
<dbReference type="Gene3D" id="3.30.70.270">
    <property type="match status" value="1"/>
</dbReference>
<feature type="domain" description="EAL" evidence="3">
    <location>
        <begin position="501"/>
        <end position="750"/>
    </location>
</feature>
<dbReference type="InterPro" id="IPR000014">
    <property type="entry name" value="PAS"/>
</dbReference>
<organism evidence="5 6">
    <name type="scientific">Idiomarina piscisalsi</name>
    <dbReference type="NCBI Taxonomy" id="1096243"/>
    <lineage>
        <taxon>Bacteria</taxon>
        <taxon>Pseudomonadati</taxon>
        <taxon>Pseudomonadota</taxon>
        <taxon>Gammaproteobacteria</taxon>
        <taxon>Alteromonadales</taxon>
        <taxon>Idiomarinaceae</taxon>
        <taxon>Idiomarina</taxon>
    </lineage>
</organism>
<dbReference type="PROSITE" id="PS50883">
    <property type="entry name" value="EAL"/>
    <property type="match status" value="1"/>
</dbReference>
<dbReference type="InterPro" id="IPR035919">
    <property type="entry name" value="EAL_sf"/>
</dbReference>
<dbReference type="Gene3D" id="3.20.20.450">
    <property type="entry name" value="EAL domain"/>
    <property type="match status" value="1"/>
</dbReference>
<dbReference type="InterPro" id="IPR013655">
    <property type="entry name" value="PAS_fold_3"/>
</dbReference>
<name>A0ABM6LR58_9GAMM</name>
<keyword evidence="1" id="KW-1133">Transmembrane helix</keyword>
<dbReference type="SMART" id="SM00091">
    <property type="entry name" value="PAS"/>
    <property type="match status" value="2"/>
</dbReference>
<dbReference type="SUPFAM" id="SSF55073">
    <property type="entry name" value="Nucleotide cyclase"/>
    <property type="match status" value="1"/>
</dbReference>
<dbReference type="Pfam" id="PF08447">
    <property type="entry name" value="PAS_3"/>
    <property type="match status" value="1"/>
</dbReference>
<dbReference type="NCBIfam" id="TIGR00254">
    <property type="entry name" value="GGDEF"/>
    <property type="match status" value="1"/>
</dbReference>
<dbReference type="PROSITE" id="PS50112">
    <property type="entry name" value="PAS"/>
    <property type="match status" value="1"/>
</dbReference>
<dbReference type="Gene3D" id="3.30.450.20">
    <property type="entry name" value="PAS domain"/>
    <property type="match status" value="1"/>
</dbReference>
<feature type="domain" description="PAS" evidence="2">
    <location>
        <begin position="107"/>
        <end position="148"/>
    </location>
</feature>
<dbReference type="CDD" id="cd00130">
    <property type="entry name" value="PAS"/>
    <property type="match status" value="1"/>
</dbReference>
<dbReference type="InterPro" id="IPR043128">
    <property type="entry name" value="Rev_trsase/Diguanyl_cyclase"/>
</dbReference>
<dbReference type="SMART" id="SM00052">
    <property type="entry name" value="EAL"/>
    <property type="match status" value="1"/>
</dbReference>
<protein>
    <submittedName>
        <fullName evidence="5">GGDEF domain-containing protein</fullName>
    </submittedName>
</protein>
<dbReference type="InterPro" id="IPR052155">
    <property type="entry name" value="Biofilm_reg_signaling"/>
</dbReference>
<accession>A0ABM6LR58</accession>
<keyword evidence="1" id="KW-0472">Membrane</keyword>
<dbReference type="SMART" id="SM00267">
    <property type="entry name" value="GGDEF"/>
    <property type="match status" value="1"/>
</dbReference>
<dbReference type="InterPro" id="IPR000160">
    <property type="entry name" value="GGDEF_dom"/>
</dbReference>
<evidence type="ECO:0000313" key="5">
    <source>
        <dbReference type="EMBL" id="ASG65053.1"/>
    </source>
</evidence>
<dbReference type="RefSeq" id="WP_088767490.1">
    <property type="nucleotide sequence ID" value="NZ_CP022133.1"/>
</dbReference>
<gene>
    <name evidence="5" type="ORF">CEW91_02310</name>
</gene>
<evidence type="ECO:0000259" key="3">
    <source>
        <dbReference type="PROSITE" id="PS50883"/>
    </source>
</evidence>
<sequence>MKDGNEIVAAKKWRSSLWRRPEFRLIVWYILAAIAWKIIAPEMIIRLPIEDNTKEFLTRWEPWGFVALSIIYLYFFTLAWASRLRKSRQILHNYFHNSPTVHYELRVVDSDYRVYWVSPNCERVMGYTADEVKETGWWLSNIHPKDKELALKTALRGFDEPQFVYEYRFRHKSGHYVWVRDEVRCIAKKPLSFQGSWTNISNDLIETPEASREASEYSTRSGFALLNENRRILKVDSLFTDISGLTQKDCADTKLEELLTVTDLDDISQYFPCNRALLVIGRNAERKRYSAILSIRELSPDVIGKTYYVATLTDVTTIKQQQKQLQRLAFFDDLTGLPNTNSLALDLSRLLDELPDDRLAAVLILNLDHFHRVNDTFGHHVGDKILQRLTQRLKDTVPFGTKVYNLGGDEFAIVLNQVVEYIDIETIIRQLQQSYESPFALPQGKQVSLSASIGTAVYPLDGHDASKLVARAQFAMNSAKDQQASNSCFYTQELTQSNSDAALLEEDARSVLQTDQIQLLYQPILTMDGQVVGAEALTRWEHPEMGTLSPHTFLPLFDANNMLDTFGIWVIEQVITQIEQWHDDGVKPEKIAINLATEQISPLLYETLTRLTQDKPELVRLLEFELSESTLHEPLEQTLDIIDKLHKLGVSLVIDRFGKGLGSMLHLKNMPVEKIKIEREFIQELDTNGRSARIVKAMIDMTSALGLKVQAVGVENETQLEMLKSYGCHYWQGRLYKLAEVSDTVFEPEN</sequence>
<dbReference type="SUPFAM" id="SSF141868">
    <property type="entry name" value="EAL domain-like"/>
    <property type="match status" value="1"/>
</dbReference>
<evidence type="ECO:0000313" key="6">
    <source>
        <dbReference type="Proteomes" id="UP000197717"/>
    </source>
</evidence>